<protein>
    <recommendedName>
        <fullName evidence="3">UPF0122 protein CP520_02020</fullName>
    </recommendedName>
</protein>
<dbReference type="Pfam" id="PF04297">
    <property type="entry name" value="UPF0122"/>
    <property type="match status" value="1"/>
</dbReference>
<evidence type="ECO:0000256" key="3">
    <source>
        <dbReference type="HAMAP-Rule" id="MF_00245"/>
    </source>
</evidence>
<name>A0A291IS03_9MOLU</name>
<evidence type="ECO:0000256" key="2">
    <source>
        <dbReference type="ARBA" id="ARBA00024764"/>
    </source>
</evidence>
<evidence type="ECO:0000313" key="4">
    <source>
        <dbReference type="EMBL" id="ATG97524.1"/>
    </source>
</evidence>
<keyword evidence="4" id="KW-0238">DNA-binding</keyword>
<dbReference type="SUPFAM" id="SSF88659">
    <property type="entry name" value="Sigma3 and sigma4 domains of RNA polymerase sigma factors"/>
    <property type="match status" value="1"/>
</dbReference>
<dbReference type="RefSeq" id="WP_096862812.1">
    <property type="nucleotide sequence ID" value="NZ_CP023668.1"/>
</dbReference>
<comment type="function">
    <text evidence="2 3">Might take part in the signal recognition particle (SRP) pathway. This is inferred from the conservation of its genetic proximity to ftsY/ffh. May be a regulatory protein.</text>
</comment>
<accession>A0A291IS03</accession>
<comment type="similarity">
    <text evidence="1 3">Belongs to the UPF0122 family.</text>
</comment>
<dbReference type="GO" id="GO:0003677">
    <property type="term" value="F:DNA binding"/>
    <property type="evidence" value="ECO:0007669"/>
    <property type="project" value="UniProtKB-KW"/>
</dbReference>
<dbReference type="InterPro" id="IPR013324">
    <property type="entry name" value="RNA_pol_sigma_r3/r4-like"/>
</dbReference>
<reference evidence="4 5" key="1">
    <citation type="submission" date="2017-09" db="EMBL/GenBank/DDBJ databases">
        <title>SPAdes assembly of the Mesoplasma lactucae genome.</title>
        <authorList>
            <person name="Knight T.F."/>
            <person name="Rubinstein R."/>
            <person name="Citino T."/>
        </authorList>
    </citation>
    <scope>NUCLEOTIDE SEQUENCE [LARGE SCALE GENOMIC DNA]</scope>
    <source>
        <strain evidence="4 5">831-C4</strain>
    </source>
</reference>
<sequence>MSNPIDKKLEVSMLLQTYGGLLTDKQREYLNLYINEDLSLNEISDDYNVSRAAIYDAIHKATDILEKYETSFHVLAKQEQLQNIVEKYKASNNEEVKQIIKEIEEIL</sequence>
<dbReference type="AlphaFoldDB" id="A0A291IS03"/>
<gene>
    <name evidence="4" type="ORF">CP520_02020</name>
</gene>
<evidence type="ECO:0000256" key="1">
    <source>
        <dbReference type="ARBA" id="ARBA00008720"/>
    </source>
</evidence>
<evidence type="ECO:0000313" key="5">
    <source>
        <dbReference type="Proteomes" id="UP000232227"/>
    </source>
</evidence>
<dbReference type="OrthoDB" id="404035at2"/>
<dbReference type="PANTHER" id="PTHR40083:SF1">
    <property type="entry name" value="UPF0122 PROTEIN YLXM"/>
    <property type="match status" value="1"/>
</dbReference>
<organism evidence="4 5">
    <name type="scientific">Mesoplasma lactucae ATCC 49193</name>
    <dbReference type="NCBI Taxonomy" id="81460"/>
    <lineage>
        <taxon>Bacteria</taxon>
        <taxon>Bacillati</taxon>
        <taxon>Mycoplasmatota</taxon>
        <taxon>Mollicutes</taxon>
        <taxon>Entomoplasmatales</taxon>
        <taxon>Entomoplasmataceae</taxon>
        <taxon>Mesoplasma</taxon>
    </lineage>
</organism>
<dbReference type="Proteomes" id="UP000232227">
    <property type="component" value="Chromosome"/>
</dbReference>
<dbReference type="InterPro" id="IPR054831">
    <property type="entry name" value="UPF0122_fam_protein"/>
</dbReference>
<keyword evidence="5" id="KW-1185">Reference proteome</keyword>
<dbReference type="KEGG" id="mlac:CP520_02020"/>
<dbReference type="InterPro" id="IPR007394">
    <property type="entry name" value="UPF0122"/>
</dbReference>
<dbReference type="NCBIfam" id="NF045758">
    <property type="entry name" value="YlxM"/>
    <property type="match status" value="1"/>
</dbReference>
<dbReference type="Gene3D" id="1.10.10.10">
    <property type="entry name" value="Winged helix-like DNA-binding domain superfamily/Winged helix DNA-binding domain"/>
    <property type="match status" value="1"/>
</dbReference>
<dbReference type="HAMAP" id="MF_00245">
    <property type="entry name" value="UPF0122"/>
    <property type="match status" value="1"/>
</dbReference>
<proteinExistence type="inferred from homology"/>
<dbReference type="PANTHER" id="PTHR40083">
    <property type="entry name" value="UPF0122 PROTEIN CBO2450/CLC_2298"/>
    <property type="match status" value="1"/>
</dbReference>
<dbReference type="EMBL" id="CP023668">
    <property type="protein sequence ID" value="ATG97524.1"/>
    <property type="molecule type" value="Genomic_DNA"/>
</dbReference>
<dbReference type="InterPro" id="IPR036388">
    <property type="entry name" value="WH-like_DNA-bd_sf"/>
</dbReference>